<dbReference type="InterPro" id="IPR002156">
    <property type="entry name" value="RNaseH_domain"/>
</dbReference>
<dbReference type="InterPro" id="IPR012337">
    <property type="entry name" value="RNaseH-like_sf"/>
</dbReference>
<dbReference type="KEGG" id="dci:113466747"/>
<dbReference type="RefSeq" id="XP_026678211.1">
    <property type="nucleotide sequence ID" value="XM_026822410.1"/>
</dbReference>
<accession>A0A3Q0IPJ7</accession>
<dbReference type="Pfam" id="PF00075">
    <property type="entry name" value="RNase_H"/>
    <property type="match status" value="1"/>
</dbReference>
<dbReference type="GeneID" id="113466747"/>
<organism evidence="2 3">
    <name type="scientific">Diaphorina citri</name>
    <name type="common">Asian citrus psyllid</name>
    <dbReference type="NCBI Taxonomy" id="121845"/>
    <lineage>
        <taxon>Eukaryota</taxon>
        <taxon>Metazoa</taxon>
        <taxon>Ecdysozoa</taxon>
        <taxon>Arthropoda</taxon>
        <taxon>Hexapoda</taxon>
        <taxon>Insecta</taxon>
        <taxon>Pterygota</taxon>
        <taxon>Neoptera</taxon>
        <taxon>Paraneoptera</taxon>
        <taxon>Hemiptera</taxon>
        <taxon>Sternorrhyncha</taxon>
        <taxon>Psylloidea</taxon>
        <taxon>Psyllidae</taxon>
        <taxon>Diaphorininae</taxon>
        <taxon>Diaphorina</taxon>
    </lineage>
</organism>
<dbReference type="GO" id="GO:0003676">
    <property type="term" value="F:nucleic acid binding"/>
    <property type="evidence" value="ECO:0007669"/>
    <property type="project" value="InterPro"/>
</dbReference>
<proteinExistence type="predicted"/>
<feature type="domain" description="RNase H type-1" evidence="1">
    <location>
        <begin position="127"/>
        <end position="212"/>
    </location>
</feature>
<name>A0A3Q0IPJ7_DIACI</name>
<evidence type="ECO:0000313" key="3">
    <source>
        <dbReference type="RefSeq" id="XP_026678211.1"/>
    </source>
</evidence>
<protein>
    <submittedName>
        <fullName evidence="3">Uncharacterized protein LOC113466747</fullName>
    </submittedName>
</protein>
<dbReference type="InterPro" id="IPR036397">
    <property type="entry name" value="RNaseH_sf"/>
</dbReference>
<sequence>MGKLRGKYSPRTINAIQDSHNPNNLLFDTPSIANTLAAHFSAVSSDDNYSQEFLEHKNSCEIFPFQFDFSSVGEYNSPFSYQEMYLVLLSCTSKAAGPDGVSFMFLKKLPTQALDTLLELYNFIWSKEIIAILLCLQNIKYLPHSKFLLVSDSMSAIQAIANICSSYKNSLTSKIYSAWMDLKSGGKEVTLMWCPSHCGISGNEAVDMAAKNPCTSTQPLKLCSACDFKPLVAKIIHNMWQTSWNNLLIPNKLKRIKPVIENWTSSNRNNT</sequence>
<gene>
    <name evidence="3" type="primary">LOC113466747</name>
</gene>
<dbReference type="Proteomes" id="UP000079169">
    <property type="component" value="Unplaced"/>
</dbReference>
<dbReference type="PaxDb" id="121845-A0A3Q0IPJ7"/>
<evidence type="ECO:0000259" key="1">
    <source>
        <dbReference type="Pfam" id="PF00075"/>
    </source>
</evidence>
<dbReference type="CDD" id="cd09276">
    <property type="entry name" value="Rnase_HI_RT_non_LTR"/>
    <property type="match status" value="1"/>
</dbReference>
<dbReference type="SUPFAM" id="SSF53098">
    <property type="entry name" value="Ribonuclease H-like"/>
    <property type="match status" value="1"/>
</dbReference>
<dbReference type="Gene3D" id="3.30.420.10">
    <property type="entry name" value="Ribonuclease H-like superfamily/Ribonuclease H"/>
    <property type="match status" value="1"/>
</dbReference>
<keyword evidence="2" id="KW-1185">Reference proteome</keyword>
<evidence type="ECO:0000313" key="2">
    <source>
        <dbReference type="Proteomes" id="UP000079169"/>
    </source>
</evidence>
<reference evidence="3" key="1">
    <citation type="submission" date="2025-08" db="UniProtKB">
        <authorList>
            <consortium name="RefSeq"/>
        </authorList>
    </citation>
    <scope>IDENTIFICATION</scope>
</reference>
<dbReference type="AlphaFoldDB" id="A0A3Q0IPJ7"/>
<dbReference type="GO" id="GO:0004523">
    <property type="term" value="F:RNA-DNA hybrid ribonuclease activity"/>
    <property type="evidence" value="ECO:0007669"/>
    <property type="project" value="InterPro"/>
</dbReference>